<dbReference type="PANTHER" id="PTHR42681">
    <property type="entry name" value="MALONYL-COA-ACYL CARRIER PROTEIN TRANSACYLASE, MITOCHONDRIAL"/>
    <property type="match status" value="1"/>
</dbReference>
<evidence type="ECO:0000256" key="1">
    <source>
        <dbReference type="ARBA" id="ARBA00022679"/>
    </source>
</evidence>
<reference evidence="6 7" key="1">
    <citation type="submission" date="2023-07" db="EMBL/GenBank/DDBJ databases">
        <title>Genomic Encyclopedia of Type Strains, Phase IV (KMG-IV): sequencing the most valuable type-strain genomes for metagenomic binning, comparative biology and taxonomic classification.</title>
        <authorList>
            <person name="Goeker M."/>
        </authorList>
    </citation>
    <scope>NUCLEOTIDE SEQUENCE [LARGE SCALE GENOMIC DNA]</scope>
    <source>
        <strain evidence="6 7">DSM 25924</strain>
    </source>
</reference>
<comment type="catalytic activity">
    <reaction evidence="3 4">
        <text>holo-[ACP] + malonyl-CoA = malonyl-[ACP] + CoA</text>
        <dbReference type="Rhea" id="RHEA:41792"/>
        <dbReference type="Rhea" id="RHEA-COMP:9623"/>
        <dbReference type="Rhea" id="RHEA-COMP:9685"/>
        <dbReference type="ChEBI" id="CHEBI:57287"/>
        <dbReference type="ChEBI" id="CHEBI:57384"/>
        <dbReference type="ChEBI" id="CHEBI:64479"/>
        <dbReference type="ChEBI" id="CHEBI:78449"/>
        <dbReference type="EC" id="2.3.1.39"/>
    </reaction>
</comment>
<dbReference type="Proteomes" id="UP001229209">
    <property type="component" value="Unassembled WGS sequence"/>
</dbReference>
<sequence>MTVGFVFPGQGAQTVGMGKSLIENYPLARQTFIEADEALGFSLTKLCLEGPEEELRLTYHAQPALLTAGVAAWRVFQSQSPIRPVAVAGHSLGEYTALVAANMLPFADAVKLVYHRGQLMNEAVPAGQGAMSAVMGLEEEELAAICAEASNGSDVVELANLNCPGQIVISGTQKAVSNASELAKQHKARRVIPLVVSGPFHSSLMRPAAAAFDSLLQEAPFRDGDVPVIANVDAEPYQTPDAARKALSRQLYSPVRFVDDVHTMVNLGVQTFVEFGVGSVLSGLIKKIDKNVRTLRVEDEPSLHETLQALTE</sequence>
<dbReference type="NCBIfam" id="TIGR00128">
    <property type="entry name" value="fabD"/>
    <property type="match status" value="1"/>
</dbReference>
<comment type="similarity">
    <text evidence="4">Belongs to the fabD family.</text>
</comment>
<dbReference type="GO" id="GO:0004314">
    <property type="term" value="F:[acyl-carrier-protein] S-malonyltransferase activity"/>
    <property type="evidence" value="ECO:0007669"/>
    <property type="project" value="UniProtKB-EC"/>
</dbReference>
<dbReference type="PANTHER" id="PTHR42681:SF1">
    <property type="entry name" value="MALONYL-COA-ACYL CARRIER PROTEIN TRANSACYLASE, MITOCHONDRIAL"/>
    <property type="match status" value="1"/>
</dbReference>
<dbReference type="SUPFAM" id="SSF55048">
    <property type="entry name" value="Probable ACP-binding domain of malonyl-CoA ACP transacylase"/>
    <property type="match status" value="1"/>
</dbReference>
<gene>
    <name evidence="6" type="ORF">J2S04_001393</name>
</gene>
<keyword evidence="1 4" id="KW-0808">Transferase</keyword>
<dbReference type="Gene3D" id="3.30.70.250">
    <property type="entry name" value="Malonyl-CoA ACP transacylase, ACP-binding"/>
    <property type="match status" value="1"/>
</dbReference>
<dbReference type="InterPro" id="IPR001227">
    <property type="entry name" value="Ac_transferase_dom_sf"/>
</dbReference>
<dbReference type="InterPro" id="IPR016036">
    <property type="entry name" value="Malonyl_transacylase_ACP-bd"/>
</dbReference>
<proteinExistence type="inferred from homology"/>
<dbReference type="Gene3D" id="3.40.366.10">
    <property type="entry name" value="Malonyl-Coenzyme A Acyl Carrier Protein, domain 2"/>
    <property type="match status" value="1"/>
</dbReference>
<dbReference type="InterPro" id="IPR014043">
    <property type="entry name" value="Acyl_transferase_dom"/>
</dbReference>
<keyword evidence="2 4" id="KW-0012">Acyltransferase</keyword>
<dbReference type="InterPro" id="IPR024925">
    <property type="entry name" value="Malonyl_CoA-ACP_transAc"/>
</dbReference>
<dbReference type="EC" id="2.3.1.39" evidence="4"/>
<keyword evidence="7" id="KW-1185">Reference proteome</keyword>
<evidence type="ECO:0000313" key="7">
    <source>
        <dbReference type="Proteomes" id="UP001229209"/>
    </source>
</evidence>
<organism evidence="6 7">
    <name type="scientific">Alicyclobacillus tolerans</name>
    <dbReference type="NCBI Taxonomy" id="90970"/>
    <lineage>
        <taxon>Bacteria</taxon>
        <taxon>Bacillati</taxon>
        <taxon>Bacillota</taxon>
        <taxon>Bacilli</taxon>
        <taxon>Bacillales</taxon>
        <taxon>Alicyclobacillaceae</taxon>
        <taxon>Alicyclobacillus</taxon>
    </lineage>
</organism>
<dbReference type="SMART" id="SM00827">
    <property type="entry name" value="PKS_AT"/>
    <property type="match status" value="1"/>
</dbReference>
<evidence type="ECO:0000259" key="5">
    <source>
        <dbReference type="SMART" id="SM00827"/>
    </source>
</evidence>
<dbReference type="InterPro" id="IPR050858">
    <property type="entry name" value="Mal-CoA-ACP_Trans/PKS_FabD"/>
</dbReference>
<evidence type="ECO:0000256" key="3">
    <source>
        <dbReference type="ARBA" id="ARBA00048462"/>
    </source>
</evidence>
<name>A0ABT9LW15_9BACL</name>
<comment type="caution">
    <text evidence="6">The sequence shown here is derived from an EMBL/GenBank/DDBJ whole genome shotgun (WGS) entry which is preliminary data.</text>
</comment>
<accession>A0ABT9LW15</accession>
<dbReference type="InterPro" id="IPR004410">
    <property type="entry name" value="Malonyl_CoA-ACP_transAc_FabD"/>
</dbReference>
<dbReference type="SUPFAM" id="SSF52151">
    <property type="entry name" value="FabD/lysophospholipase-like"/>
    <property type="match status" value="1"/>
</dbReference>
<evidence type="ECO:0000256" key="2">
    <source>
        <dbReference type="ARBA" id="ARBA00023315"/>
    </source>
</evidence>
<feature type="domain" description="Malonyl-CoA:ACP transacylase (MAT)" evidence="5">
    <location>
        <begin position="6"/>
        <end position="305"/>
    </location>
</feature>
<dbReference type="PIRSF" id="PIRSF000446">
    <property type="entry name" value="Mct"/>
    <property type="match status" value="1"/>
</dbReference>
<dbReference type="Pfam" id="PF00698">
    <property type="entry name" value="Acyl_transf_1"/>
    <property type="match status" value="1"/>
</dbReference>
<evidence type="ECO:0000256" key="4">
    <source>
        <dbReference type="PIRNR" id="PIRNR000446"/>
    </source>
</evidence>
<evidence type="ECO:0000313" key="6">
    <source>
        <dbReference type="EMBL" id="MDP9728456.1"/>
    </source>
</evidence>
<dbReference type="InterPro" id="IPR016035">
    <property type="entry name" value="Acyl_Trfase/lysoPLipase"/>
</dbReference>
<protein>
    <recommendedName>
        <fullName evidence="4">Malonyl CoA-acyl carrier protein transacylase</fullName>
        <ecNumber evidence="4">2.3.1.39</ecNumber>
    </recommendedName>
</protein>
<dbReference type="EMBL" id="JAURUO010000006">
    <property type="protein sequence ID" value="MDP9728456.1"/>
    <property type="molecule type" value="Genomic_DNA"/>
</dbReference>
<dbReference type="RefSeq" id="WP_306954057.1">
    <property type="nucleotide sequence ID" value="NZ_JAURUO010000006.1"/>
</dbReference>